<feature type="region of interest" description="Disordered" evidence="2">
    <location>
        <begin position="14"/>
        <end position="42"/>
    </location>
</feature>
<dbReference type="GO" id="GO:0008270">
    <property type="term" value="F:zinc ion binding"/>
    <property type="evidence" value="ECO:0007669"/>
    <property type="project" value="InterPro"/>
</dbReference>
<dbReference type="EMBL" id="JAFJYH010000064">
    <property type="protein sequence ID" value="KAG4421482.1"/>
    <property type="molecule type" value="Genomic_DNA"/>
</dbReference>
<dbReference type="PROSITE" id="PS50048">
    <property type="entry name" value="ZN2_CY6_FUNGAL_2"/>
    <property type="match status" value="1"/>
</dbReference>
<dbReference type="InterPro" id="IPR036864">
    <property type="entry name" value="Zn2-C6_fun-type_DNA-bd_sf"/>
</dbReference>
<accession>A0A8H7WA10</accession>
<reference evidence="4" key="1">
    <citation type="submission" date="2021-02" db="EMBL/GenBank/DDBJ databases">
        <title>Genome sequence Cadophora malorum strain M34.</title>
        <authorList>
            <person name="Stefanovic E."/>
            <person name="Vu D."/>
            <person name="Scully C."/>
            <person name="Dijksterhuis J."/>
            <person name="Roader J."/>
            <person name="Houbraken J."/>
        </authorList>
    </citation>
    <scope>NUCLEOTIDE SEQUENCE</scope>
    <source>
        <strain evidence="4">M34</strain>
    </source>
</reference>
<protein>
    <recommendedName>
        <fullName evidence="3">Zn(2)-C6 fungal-type domain-containing protein</fullName>
    </recommendedName>
</protein>
<dbReference type="CDD" id="cd00067">
    <property type="entry name" value="GAL4"/>
    <property type="match status" value="1"/>
</dbReference>
<feature type="compositionally biased region" description="Basic residues" evidence="2">
    <location>
        <begin position="27"/>
        <end position="37"/>
    </location>
</feature>
<organism evidence="4 5">
    <name type="scientific">Cadophora malorum</name>
    <dbReference type="NCBI Taxonomy" id="108018"/>
    <lineage>
        <taxon>Eukaryota</taxon>
        <taxon>Fungi</taxon>
        <taxon>Dikarya</taxon>
        <taxon>Ascomycota</taxon>
        <taxon>Pezizomycotina</taxon>
        <taxon>Leotiomycetes</taxon>
        <taxon>Helotiales</taxon>
        <taxon>Ploettnerulaceae</taxon>
        <taxon>Cadophora</taxon>
    </lineage>
</organism>
<keyword evidence="5" id="KW-1185">Reference proteome</keyword>
<dbReference type="GO" id="GO:0000981">
    <property type="term" value="F:DNA-binding transcription factor activity, RNA polymerase II-specific"/>
    <property type="evidence" value="ECO:0007669"/>
    <property type="project" value="InterPro"/>
</dbReference>
<dbReference type="Gene3D" id="4.10.240.10">
    <property type="entry name" value="Zn(2)-C6 fungal-type DNA-binding domain"/>
    <property type="match status" value="1"/>
</dbReference>
<dbReference type="Pfam" id="PF00172">
    <property type="entry name" value="Zn_clus"/>
    <property type="match status" value="1"/>
</dbReference>
<proteinExistence type="predicted"/>
<dbReference type="InterPro" id="IPR001138">
    <property type="entry name" value="Zn2Cys6_DnaBD"/>
</dbReference>
<evidence type="ECO:0000313" key="5">
    <source>
        <dbReference type="Proteomes" id="UP000664132"/>
    </source>
</evidence>
<dbReference type="InterPro" id="IPR052400">
    <property type="entry name" value="Zn2-C6_fungal_TF"/>
</dbReference>
<dbReference type="SMART" id="SM00066">
    <property type="entry name" value="GAL4"/>
    <property type="match status" value="1"/>
</dbReference>
<keyword evidence="1" id="KW-0539">Nucleus</keyword>
<gene>
    <name evidence="4" type="ORF">IFR04_005321</name>
</gene>
<comment type="caution">
    <text evidence="4">The sequence shown here is derived from an EMBL/GenBank/DDBJ whole genome shotgun (WGS) entry which is preliminary data.</text>
</comment>
<dbReference type="AlphaFoldDB" id="A0A8H7WA10"/>
<feature type="domain" description="Zn(2)-C6 fungal-type" evidence="3">
    <location>
        <begin position="39"/>
        <end position="67"/>
    </location>
</feature>
<name>A0A8H7WA10_9HELO</name>
<dbReference type="PROSITE" id="PS00463">
    <property type="entry name" value="ZN2_CY6_FUNGAL_1"/>
    <property type="match status" value="1"/>
</dbReference>
<dbReference type="PANTHER" id="PTHR47657:SF7">
    <property type="entry name" value="STEROL REGULATORY ELEMENT-BINDING PROTEIN ECM22"/>
    <property type="match status" value="1"/>
</dbReference>
<feature type="region of interest" description="Disordered" evidence="2">
    <location>
        <begin position="78"/>
        <end position="103"/>
    </location>
</feature>
<sequence length="437" mass="48939">MDSGTFSVFTVGEKPIAPSFDSSGNPVRKRQQHRKSRNGCGNCKQRRVKCDESLPSCVNCTRRNLKCNPAISSIRTSKCEKPLAAHPDTPDQPVRPKSSEPLPSLSTVLEQSIAIDFESNESWSQDDKALFRHFREFTSHTLAMHTDLWRTFMLSSALNDEYLKSAVLLLSSAHINSSLPAIHPNRRPVLTHFANAISGLRSALNERISAQSFDSIVGCSFLLVHYSWAAEESDPDITHHFREIVGLINGTKNCVVEGQDLLQGSALYEVFRHRPGVKLEKFIEDNNNDPTKSKLTKTSTLYHHCMMCGLGTKRASGASPDNTHAIQKLLIVLRAIELSPQNIEESPVFYDIIRYLFTWPLQCTKGFMEHVESQEPVSMTALLYYYAAAASVSKGRVWWMQDRARGIYEVLRARLAGRCAECTGPAVELGDGRLCYM</sequence>
<evidence type="ECO:0000256" key="1">
    <source>
        <dbReference type="ARBA" id="ARBA00023242"/>
    </source>
</evidence>
<dbReference type="PANTHER" id="PTHR47657">
    <property type="entry name" value="STEROL REGULATORY ELEMENT-BINDING PROTEIN ECM22"/>
    <property type="match status" value="1"/>
</dbReference>
<evidence type="ECO:0000256" key="2">
    <source>
        <dbReference type="SAM" id="MobiDB-lite"/>
    </source>
</evidence>
<evidence type="ECO:0000313" key="4">
    <source>
        <dbReference type="EMBL" id="KAG4421482.1"/>
    </source>
</evidence>
<dbReference type="SUPFAM" id="SSF57701">
    <property type="entry name" value="Zn2/Cys6 DNA-binding domain"/>
    <property type="match status" value="1"/>
</dbReference>
<evidence type="ECO:0000259" key="3">
    <source>
        <dbReference type="PROSITE" id="PS50048"/>
    </source>
</evidence>
<dbReference type="Proteomes" id="UP000664132">
    <property type="component" value="Unassembled WGS sequence"/>
</dbReference>
<dbReference type="OrthoDB" id="416217at2759"/>